<reference evidence="1 2" key="1">
    <citation type="submission" date="2014-04" db="EMBL/GenBank/DDBJ databases">
        <title>Pseudoalteromonas galatheae sp. nov., isolated from a deep-sea polychaete near Canal Concepcion, Chile.</title>
        <authorList>
            <person name="Machado H.R."/>
            <person name="Gram L."/>
            <person name="Vynne N.G."/>
        </authorList>
    </citation>
    <scope>NUCLEOTIDE SEQUENCE [LARGE SCALE GENOMIC DNA]</scope>
    <source>
        <strain evidence="1 2">KMM216</strain>
    </source>
</reference>
<dbReference type="RefSeq" id="WP_033029297.1">
    <property type="nucleotide sequence ID" value="NZ_JJNZ01000024.1"/>
</dbReference>
<evidence type="ECO:0000313" key="1">
    <source>
        <dbReference type="EMBL" id="KDC51622.1"/>
    </source>
</evidence>
<comment type="caution">
    <text evidence="1">The sequence shown here is derived from an EMBL/GenBank/DDBJ whole genome shotgun (WGS) entry which is preliminary data.</text>
</comment>
<accession>A0ABD3YAI8</accession>
<evidence type="ECO:0000313" key="2">
    <source>
        <dbReference type="Proteomes" id="UP000027154"/>
    </source>
</evidence>
<dbReference type="AlphaFoldDB" id="A0ABD3YAI8"/>
<dbReference type="Pfam" id="PF13207">
    <property type="entry name" value="AAA_17"/>
    <property type="match status" value="1"/>
</dbReference>
<sequence>MLVIGLFGISGSGKSYVTQKININNLVCTRASSLLSEKKRPINLELLDRSIINDNQVALLTLFNDFKELHSGCDVLIELHNIVETLNGHEVLPESVIHGLELDAAIFYEVSPKQLFTQRELDTKKIRKKITLKELSRLQTLSKSIFLNTFSNTNTKIKVIQDNYLSESLLFIEELKYNF</sequence>
<protein>
    <recommendedName>
        <fullName evidence="3">Adenylate kinase</fullName>
    </recommendedName>
</protein>
<dbReference type="InterPro" id="IPR027417">
    <property type="entry name" value="P-loop_NTPase"/>
</dbReference>
<gene>
    <name evidence="1" type="ORF">DC53_08625</name>
</gene>
<organism evidence="1 2">
    <name type="scientific">Pseudoalteromonas fuliginea</name>
    <dbReference type="NCBI Taxonomy" id="1872678"/>
    <lineage>
        <taxon>Bacteria</taxon>
        <taxon>Pseudomonadati</taxon>
        <taxon>Pseudomonadota</taxon>
        <taxon>Gammaproteobacteria</taxon>
        <taxon>Alteromonadales</taxon>
        <taxon>Pseudoalteromonadaceae</taxon>
        <taxon>Pseudoalteromonas</taxon>
    </lineage>
</organism>
<dbReference type="Gene3D" id="3.40.50.300">
    <property type="entry name" value="P-loop containing nucleotide triphosphate hydrolases"/>
    <property type="match status" value="1"/>
</dbReference>
<proteinExistence type="predicted"/>
<evidence type="ECO:0008006" key="3">
    <source>
        <dbReference type="Google" id="ProtNLM"/>
    </source>
</evidence>
<dbReference type="Proteomes" id="UP000027154">
    <property type="component" value="Unassembled WGS sequence"/>
</dbReference>
<dbReference type="EMBL" id="JJNZ01000024">
    <property type="protein sequence ID" value="KDC51622.1"/>
    <property type="molecule type" value="Genomic_DNA"/>
</dbReference>
<name>A0ABD3YAI8_9GAMM</name>
<dbReference type="SUPFAM" id="SSF52540">
    <property type="entry name" value="P-loop containing nucleoside triphosphate hydrolases"/>
    <property type="match status" value="1"/>
</dbReference>